<evidence type="ECO:0000313" key="1">
    <source>
        <dbReference type="EMBL" id="KJZ68953.1"/>
    </source>
</evidence>
<keyword evidence="2" id="KW-1185">Reference proteome</keyword>
<dbReference type="AlphaFoldDB" id="A0A0F7ZR41"/>
<reference evidence="1 2" key="1">
    <citation type="journal article" date="2014" name="Genome Biol. Evol.">
        <title>Comparative genomics and transcriptomics analyses reveal divergent lifestyle features of nematode endoparasitic fungus Hirsutella minnesotensis.</title>
        <authorList>
            <person name="Lai Y."/>
            <person name="Liu K."/>
            <person name="Zhang X."/>
            <person name="Zhang X."/>
            <person name="Li K."/>
            <person name="Wang N."/>
            <person name="Shu C."/>
            <person name="Wu Y."/>
            <person name="Wang C."/>
            <person name="Bushley K.E."/>
            <person name="Xiang M."/>
            <person name="Liu X."/>
        </authorList>
    </citation>
    <scope>NUCLEOTIDE SEQUENCE [LARGE SCALE GENOMIC DNA]</scope>
    <source>
        <strain evidence="1 2">3608</strain>
    </source>
</reference>
<sequence>MERPVVAWDPVRSYFRALAEGIQPETVELNSSQEDAVRVARRIVCGSYCPVISCAALKTLYRQDRREVVDWLKSEWKPLLSSAIRQQFVVEWNQCVIAKWRLFESTFRVGLAWTGFDANASGGGEGGASYMFSLGALVSYYWQSAAFYSRSSGCSSCRGKKSRACSSDLVLHLNGSFPLTRSADECPFPDFSQFSEEQMAAWSLAVGFIGLTVVGRALGSHSVECYGQTLIAQWHLELEMILLGIRQASSEKGTGGDAPPSYPG</sequence>
<proteinExistence type="predicted"/>
<organism evidence="1 2">
    <name type="scientific">Hirsutella minnesotensis 3608</name>
    <dbReference type="NCBI Taxonomy" id="1043627"/>
    <lineage>
        <taxon>Eukaryota</taxon>
        <taxon>Fungi</taxon>
        <taxon>Dikarya</taxon>
        <taxon>Ascomycota</taxon>
        <taxon>Pezizomycotina</taxon>
        <taxon>Sordariomycetes</taxon>
        <taxon>Hypocreomycetidae</taxon>
        <taxon>Hypocreales</taxon>
        <taxon>Ophiocordycipitaceae</taxon>
        <taxon>Hirsutella</taxon>
    </lineage>
</organism>
<protein>
    <submittedName>
        <fullName evidence="1">Uncharacterized protein</fullName>
    </submittedName>
</protein>
<dbReference type="Proteomes" id="UP000054481">
    <property type="component" value="Unassembled WGS sequence"/>
</dbReference>
<dbReference type="EMBL" id="KQ030785">
    <property type="protein sequence ID" value="KJZ68953.1"/>
    <property type="molecule type" value="Genomic_DNA"/>
</dbReference>
<name>A0A0F7ZR41_9HYPO</name>
<gene>
    <name evidence="1" type="ORF">HIM_11650</name>
</gene>
<accession>A0A0F7ZR41</accession>
<evidence type="ECO:0000313" key="2">
    <source>
        <dbReference type="Proteomes" id="UP000054481"/>
    </source>
</evidence>